<dbReference type="RefSeq" id="WP_313325699.1">
    <property type="nucleotide sequence ID" value="NZ_CP134878.1"/>
</dbReference>
<evidence type="ECO:0000313" key="3">
    <source>
        <dbReference type="EMBL" id="WNM20359.1"/>
    </source>
</evidence>
<keyword evidence="1" id="KW-1133">Transmembrane helix</keyword>
<protein>
    <submittedName>
        <fullName evidence="3">DUF3592 domain-containing protein</fullName>
    </submittedName>
</protein>
<proteinExistence type="predicted"/>
<dbReference type="InterPro" id="IPR021994">
    <property type="entry name" value="DUF3592"/>
</dbReference>
<dbReference type="Proteomes" id="UP001304515">
    <property type="component" value="Chromosome"/>
</dbReference>
<evidence type="ECO:0000256" key="1">
    <source>
        <dbReference type="SAM" id="Phobius"/>
    </source>
</evidence>
<accession>A0AA96EXK2</accession>
<keyword evidence="1" id="KW-0472">Membrane</keyword>
<evidence type="ECO:0000313" key="4">
    <source>
        <dbReference type="EMBL" id="WNM21749.1"/>
    </source>
</evidence>
<gene>
    <name evidence="4" type="ORF">RN605_13850</name>
    <name evidence="3" type="ORF">RN608_06680</name>
</gene>
<feature type="transmembrane region" description="Helical" evidence="1">
    <location>
        <begin position="127"/>
        <end position="146"/>
    </location>
</feature>
<dbReference type="AlphaFoldDB" id="A0AA96EXK2"/>
<evidence type="ECO:0000313" key="5">
    <source>
        <dbReference type="Proteomes" id="UP001304515"/>
    </source>
</evidence>
<dbReference type="KEGG" id="fcj:RN605_13850"/>
<keyword evidence="5" id="KW-1185">Reference proteome</keyword>
<name>A0AA96EXK2_9FLAO</name>
<feature type="transmembrane region" description="Helical" evidence="1">
    <location>
        <begin position="12"/>
        <end position="33"/>
    </location>
</feature>
<dbReference type="EMBL" id="CP134878">
    <property type="protein sequence ID" value="WNM20359.1"/>
    <property type="molecule type" value="Genomic_DNA"/>
</dbReference>
<dbReference type="EMBL" id="CP134890">
    <property type="protein sequence ID" value="WNM21749.1"/>
    <property type="molecule type" value="Genomic_DNA"/>
</dbReference>
<feature type="domain" description="DUF3592" evidence="2">
    <location>
        <begin position="41"/>
        <end position="127"/>
    </location>
</feature>
<evidence type="ECO:0000259" key="2">
    <source>
        <dbReference type="Pfam" id="PF12158"/>
    </source>
</evidence>
<organism evidence="3">
    <name type="scientific">Flavobacterium capsici</name>
    <dbReference type="NCBI Taxonomy" id="3075618"/>
    <lineage>
        <taxon>Bacteria</taxon>
        <taxon>Pseudomonadati</taxon>
        <taxon>Bacteroidota</taxon>
        <taxon>Flavobacteriia</taxon>
        <taxon>Flavobacteriales</taxon>
        <taxon>Flavobacteriaceae</taxon>
        <taxon>Flavobacterium</taxon>
    </lineage>
</organism>
<accession>A0AA96JAN2</accession>
<sequence length="147" mass="17026">MNETLNIALKIVIVFSTIVLLYKIGSVVIFYFFTIKKWSEVEGTIISSDVVYFRSKTDADTQGWKEAVIYSFKVNMIEYNGNCISKNLGFLFPFKYQAKQSNFIEGQKIKIYYNPENPNQSVLDSKFDLMSCIILLGILIIFYFVVF</sequence>
<dbReference type="Pfam" id="PF12158">
    <property type="entry name" value="DUF3592"/>
    <property type="match status" value="1"/>
</dbReference>
<keyword evidence="1" id="KW-0812">Transmembrane</keyword>
<reference evidence="3 5" key="1">
    <citation type="submission" date="2023-09" db="EMBL/GenBank/DDBJ databases">
        <title>Flavobacterium sp. a novel bacteria isolate from Pepper rhizosphere.</title>
        <authorList>
            <person name="Peng Y."/>
            <person name="Lee J."/>
        </authorList>
    </citation>
    <scope>NUCLEOTIDE SEQUENCE</scope>
    <source>
        <strain evidence="3">PMR2A8</strain>
        <strain evidence="4 5">PMTSA4</strain>
    </source>
</reference>